<dbReference type="AlphaFoldDB" id="A0AAW0G2C8"/>
<feature type="compositionally biased region" description="Polar residues" evidence="1">
    <location>
        <begin position="24"/>
        <end position="33"/>
    </location>
</feature>
<evidence type="ECO:0000313" key="3">
    <source>
        <dbReference type="EMBL" id="KAK7683791.1"/>
    </source>
</evidence>
<feature type="compositionally biased region" description="Low complexity" evidence="1">
    <location>
        <begin position="54"/>
        <end position="80"/>
    </location>
</feature>
<feature type="compositionally biased region" description="Pro residues" evidence="1">
    <location>
        <begin position="36"/>
        <end position="50"/>
    </location>
</feature>
<dbReference type="InterPro" id="IPR006016">
    <property type="entry name" value="UspA"/>
</dbReference>
<evidence type="ECO:0000313" key="4">
    <source>
        <dbReference type="Proteomes" id="UP001385951"/>
    </source>
</evidence>
<feature type="domain" description="UspA" evidence="2">
    <location>
        <begin position="128"/>
        <end position="266"/>
    </location>
</feature>
<keyword evidence="4" id="KW-1185">Reference proteome</keyword>
<dbReference type="PANTHER" id="PTHR47815">
    <property type="entry name" value="UNIVERSAL STRESS PROTEIN A FAMILY PROTEIN C25B2.10"/>
    <property type="match status" value="1"/>
</dbReference>
<reference evidence="3 4" key="1">
    <citation type="submission" date="2022-09" db="EMBL/GenBank/DDBJ databases">
        <authorList>
            <person name="Palmer J.M."/>
        </authorList>
    </citation>
    <scope>NUCLEOTIDE SEQUENCE [LARGE SCALE GENOMIC DNA]</scope>
    <source>
        <strain evidence="3 4">DSM 7382</strain>
    </source>
</reference>
<evidence type="ECO:0000259" key="2">
    <source>
        <dbReference type="Pfam" id="PF00582"/>
    </source>
</evidence>
<feature type="region of interest" description="Disordered" evidence="1">
    <location>
        <begin position="1"/>
        <end position="84"/>
    </location>
</feature>
<accession>A0AAW0G2C8</accession>
<dbReference type="PANTHER" id="PTHR47815:SF1">
    <property type="entry name" value="UNIVERSAL STRESS PROTEIN A FAMILY PROTEIN C25B2.10"/>
    <property type="match status" value="1"/>
</dbReference>
<gene>
    <name evidence="3" type="ORF">QCA50_013167</name>
</gene>
<dbReference type="InterPro" id="IPR014729">
    <property type="entry name" value="Rossmann-like_a/b/a_fold"/>
</dbReference>
<dbReference type="EMBL" id="JASBNA010000029">
    <property type="protein sequence ID" value="KAK7683791.1"/>
    <property type="molecule type" value="Genomic_DNA"/>
</dbReference>
<dbReference type="Gene3D" id="3.40.50.620">
    <property type="entry name" value="HUPs"/>
    <property type="match status" value="1"/>
</dbReference>
<dbReference type="Proteomes" id="UP001385951">
    <property type="component" value="Unassembled WGS sequence"/>
</dbReference>
<proteinExistence type="predicted"/>
<organism evidence="3 4">
    <name type="scientific">Cerrena zonata</name>
    <dbReference type="NCBI Taxonomy" id="2478898"/>
    <lineage>
        <taxon>Eukaryota</taxon>
        <taxon>Fungi</taxon>
        <taxon>Dikarya</taxon>
        <taxon>Basidiomycota</taxon>
        <taxon>Agaricomycotina</taxon>
        <taxon>Agaricomycetes</taxon>
        <taxon>Polyporales</taxon>
        <taxon>Cerrenaceae</taxon>
        <taxon>Cerrena</taxon>
    </lineage>
</organism>
<dbReference type="Pfam" id="PF00582">
    <property type="entry name" value="Usp"/>
    <property type="match status" value="1"/>
</dbReference>
<evidence type="ECO:0000256" key="1">
    <source>
        <dbReference type="SAM" id="MobiDB-lite"/>
    </source>
</evidence>
<dbReference type="CDD" id="cd23659">
    <property type="entry name" value="USP_At3g01520-like"/>
    <property type="match status" value="1"/>
</dbReference>
<name>A0AAW0G2C8_9APHY</name>
<dbReference type="SUPFAM" id="SSF52402">
    <property type="entry name" value="Adenine nucleotide alpha hydrolases-like"/>
    <property type="match status" value="1"/>
</dbReference>
<comment type="caution">
    <text evidence="3">The sequence shown here is derived from an EMBL/GenBank/DDBJ whole genome shotgun (WGS) entry which is preliminary data.</text>
</comment>
<protein>
    <recommendedName>
        <fullName evidence="2">UspA domain-containing protein</fullName>
    </recommendedName>
</protein>
<sequence length="312" mass="33977">MSSPEHPMHIPLPPLRSAMKHSASRPSTPSIVQSPGSPPLKPSPFLPVPSPAISGYGTPVPGGPSSSSSLLSPPQSPSHSTIPLVASHGYTPKVSFDTFEDPSASMFSYTLHVQSDGYSRNRSTRVFLCASSPDDSGRQALDWALESLVQDGDELIVFRGVDTDDLEKDHDLYREEARELMKQIQERCLEYDPDRKLSIIVEFIAGKIPNTIDRLISLYRPDSVVVGTRGQRGVMQAWAGAFGSPGVGSVSKYCLSHSPVPIIVVRPESKVRKAMAKRRADPKRGKHFDELTRTRTTSGTTGVPLFSSITRS</sequence>